<evidence type="ECO:0000313" key="10">
    <source>
        <dbReference type="Proteomes" id="UP000469385"/>
    </source>
</evidence>
<dbReference type="InterPro" id="IPR051811">
    <property type="entry name" value="Cytochrome_c550/c551-like"/>
</dbReference>
<keyword evidence="1" id="KW-0813">Transport</keyword>
<sequence>MARILPAIALLLAAGAAQAAEDGKALFSSVTPACSLCHALKDAGATGAVGPSLDELKPDAPRVVKALRNGIGQMPAFRHLSDEQVQELAKYIEKATR</sequence>
<keyword evidence="10" id="KW-1185">Reference proteome</keyword>
<evidence type="ECO:0000256" key="7">
    <source>
        <dbReference type="SAM" id="SignalP"/>
    </source>
</evidence>
<evidence type="ECO:0000256" key="4">
    <source>
        <dbReference type="ARBA" id="ARBA00022982"/>
    </source>
</evidence>
<evidence type="ECO:0000256" key="3">
    <source>
        <dbReference type="ARBA" id="ARBA00022723"/>
    </source>
</evidence>
<dbReference type="InterPro" id="IPR009056">
    <property type="entry name" value="Cyt_c-like_dom"/>
</dbReference>
<feature type="chain" id="PRO_5026881133" evidence="7">
    <location>
        <begin position="20"/>
        <end position="97"/>
    </location>
</feature>
<dbReference type="AlphaFoldDB" id="A0A6N8IY58"/>
<dbReference type="Proteomes" id="UP000469385">
    <property type="component" value="Unassembled WGS sequence"/>
</dbReference>
<keyword evidence="7" id="KW-0732">Signal</keyword>
<name>A0A6N8IY58_9BURK</name>
<feature type="domain" description="Cytochrome c" evidence="8">
    <location>
        <begin position="18"/>
        <end position="96"/>
    </location>
</feature>
<gene>
    <name evidence="9" type="ORF">GON04_16035</name>
</gene>
<dbReference type="PROSITE" id="PS51007">
    <property type="entry name" value="CYTC"/>
    <property type="match status" value="1"/>
</dbReference>
<reference evidence="9 10" key="1">
    <citation type="submission" date="2019-12" db="EMBL/GenBank/DDBJ databases">
        <authorList>
            <person name="Huq M.A."/>
        </authorList>
    </citation>
    <scope>NUCLEOTIDE SEQUENCE [LARGE SCALE GENOMIC DNA]</scope>
    <source>
        <strain evidence="9 10">MAH-25</strain>
    </source>
</reference>
<dbReference type="Pfam" id="PF13442">
    <property type="entry name" value="Cytochrome_CBB3"/>
    <property type="match status" value="1"/>
</dbReference>
<dbReference type="Gene3D" id="1.10.760.10">
    <property type="entry name" value="Cytochrome c-like domain"/>
    <property type="match status" value="1"/>
</dbReference>
<protein>
    <submittedName>
        <fullName evidence="9">Cytochrome c</fullName>
    </submittedName>
</protein>
<dbReference type="RefSeq" id="WP_157399070.1">
    <property type="nucleotide sequence ID" value="NZ_WSEL01000009.1"/>
</dbReference>
<comment type="caution">
    <text evidence="9">The sequence shown here is derived from an EMBL/GenBank/DDBJ whole genome shotgun (WGS) entry which is preliminary data.</text>
</comment>
<evidence type="ECO:0000256" key="1">
    <source>
        <dbReference type="ARBA" id="ARBA00022448"/>
    </source>
</evidence>
<keyword evidence="5 6" id="KW-0408">Iron</keyword>
<evidence type="ECO:0000256" key="2">
    <source>
        <dbReference type="ARBA" id="ARBA00022617"/>
    </source>
</evidence>
<evidence type="ECO:0000256" key="5">
    <source>
        <dbReference type="ARBA" id="ARBA00023004"/>
    </source>
</evidence>
<evidence type="ECO:0000256" key="6">
    <source>
        <dbReference type="PROSITE-ProRule" id="PRU00433"/>
    </source>
</evidence>
<organism evidence="9 10">
    <name type="scientific">Ramlibacter pinisoli</name>
    <dbReference type="NCBI Taxonomy" id="2682844"/>
    <lineage>
        <taxon>Bacteria</taxon>
        <taxon>Pseudomonadati</taxon>
        <taxon>Pseudomonadota</taxon>
        <taxon>Betaproteobacteria</taxon>
        <taxon>Burkholderiales</taxon>
        <taxon>Comamonadaceae</taxon>
        <taxon>Ramlibacter</taxon>
    </lineage>
</organism>
<dbReference type="GO" id="GO:0009055">
    <property type="term" value="F:electron transfer activity"/>
    <property type="evidence" value="ECO:0007669"/>
    <property type="project" value="InterPro"/>
</dbReference>
<keyword evidence="3 6" id="KW-0479">Metal-binding</keyword>
<accession>A0A6N8IY58</accession>
<keyword evidence="4" id="KW-0249">Electron transport</keyword>
<feature type="signal peptide" evidence="7">
    <location>
        <begin position="1"/>
        <end position="19"/>
    </location>
</feature>
<dbReference type="SUPFAM" id="SSF46626">
    <property type="entry name" value="Cytochrome c"/>
    <property type="match status" value="1"/>
</dbReference>
<dbReference type="InterPro" id="IPR036909">
    <property type="entry name" value="Cyt_c-like_dom_sf"/>
</dbReference>
<dbReference type="GO" id="GO:0020037">
    <property type="term" value="F:heme binding"/>
    <property type="evidence" value="ECO:0007669"/>
    <property type="project" value="InterPro"/>
</dbReference>
<dbReference type="GO" id="GO:0046872">
    <property type="term" value="F:metal ion binding"/>
    <property type="evidence" value="ECO:0007669"/>
    <property type="project" value="UniProtKB-KW"/>
</dbReference>
<dbReference type="PANTHER" id="PTHR37823">
    <property type="entry name" value="CYTOCHROME C-553-LIKE"/>
    <property type="match status" value="1"/>
</dbReference>
<keyword evidence="2 6" id="KW-0349">Heme</keyword>
<proteinExistence type="predicted"/>
<evidence type="ECO:0000313" key="9">
    <source>
        <dbReference type="EMBL" id="MVQ30970.1"/>
    </source>
</evidence>
<dbReference type="EMBL" id="WSEL01000009">
    <property type="protein sequence ID" value="MVQ30970.1"/>
    <property type="molecule type" value="Genomic_DNA"/>
</dbReference>
<evidence type="ECO:0000259" key="8">
    <source>
        <dbReference type="PROSITE" id="PS51007"/>
    </source>
</evidence>